<comment type="caution">
    <text evidence="1">The sequence shown here is derived from an EMBL/GenBank/DDBJ whole genome shotgun (WGS) entry which is preliminary data.</text>
</comment>
<reference evidence="1 2" key="1">
    <citation type="submission" date="2021-05" db="EMBL/GenBank/DDBJ databases">
        <title>Ornithinibacillus massiliensis sp. nov.</title>
        <authorList>
            <person name="Iwaza R."/>
            <person name="Lagier J.-C."/>
            <person name="Raoult D."/>
        </authorList>
    </citation>
    <scope>NUCLEOTIDE SEQUENCE [LARGE SCALE GENOMIC DNA]</scope>
    <source>
        <strain evidence="1 2">Marseille-P3601</strain>
    </source>
</reference>
<protein>
    <submittedName>
        <fullName evidence="1">Uncharacterized protein</fullName>
    </submittedName>
</protein>
<dbReference type="EMBL" id="JAGXBY010000004">
    <property type="protein sequence ID" value="MBS3681101.1"/>
    <property type="molecule type" value="Genomic_DNA"/>
</dbReference>
<organism evidence="1 2">
    <name type="scientific">Ornithinibacillus massiliensis</name>
    <dbReference type="NCBI Taxonomy" id="1944633"/>
    <lineage>
        <taxon>Bacteria</taxon>
        <taxon>Bacillati</taxon>
        <taxon>Bacillota</taxon>
        <taxon>Bacilli</taxon>
        <taxon>Bacillales</taxon>
        <taxon>Bacillaceae</taxon>
        <taxon>Ornithinibacillus</taxon>
    </lineage>
</organism>
<proteinExistence type="predicted"/>
<gene>
    <name evidence="1" type="ORF">KGF86_12880</name>
</gene>
<dbReference type="Proteomes" id="UP000681870">
    <property type="component" value="Unassembled WGS sequence"/>
</dbReference>
<keyword evidence="2" id="KW-1185">Reference proteome</keyword>
<accession>A0ABS5MFJ4</accession>
<sequence>MSDDEVMEYALQTEEAMKQNSTPELEAIQVELAKSLDIAPEEYFTHPEILEQYRDFLLINKVIDSLYEQNIINHNEYTFEDFKADLRESNKATIHINKEILEELNGN</sequence>
<evidence type="ECO:0000313" key="2">
    <source>
        <dbReference type="Proteomes" id="UP000681870"/>
    </source>
</evidence>
<name>A0ABS5MFJ4_9BACI</name>
<dbReference type="RefSeq" id="WP_211742123.1">
    <property type="nucleotide sequence ID" value="NZ_JAGXBY010000004.1"/>
</dbReference>
<evidence type="ECO:0000313" key="1">
    <source>
        <dbReference type="EMBL" id="MBS3681101.1"/>
    </source>
</evidence>